<proteinExistence type="predicted"/>
<sequence length="32" mass="3581">MSLVLDLLRGSLRIDLIPSWIGTYVVTSFLMA</sequence>
<name>A0A2P2NMV6_RHIMU</name>
<accession>A0A2P2NMV6</accession>
<dbReference type="AlphaFoldDB" id="A0A2P2NMV6"/>
<reference evidence="1" key="1">
    <citation type="submission" date="2018-02" db="EMBL/GenBank/DDBJ databases">
        <title>Rhizophora mucronata_Transcriptome.</title>
        <authorList>
            <person name="Meera S.P."/>
            <person name="Sreeshan A."/>
            <person name="Augustine A."/>
        </authorList>
    </citation>
    <scope>NUCLEOTIDE SEQUENCE</scope>
    <source>
        <tissue evidence="1">Leaf</tissue>
    </source>
</reference>
<dbReference type="EMBL" id="GGEC01063302">
    <property type="protein sequence ID" value="MBX43786.1"/>
    <property type="molecule type" value="Transcribed_RNA"/>
</dbReference>
<organism evidence="1">
    <name type="scientific">Rhizophora mucronata</name>
    <name type="common">Asiatic mangrove</name>
    <dbReference type="NCBI Taxonomy" id="61149"/>
    <lineage>
        <taxon>Eukaryota</taxon>
        <taxon>Viridiplantae</taxon>
        <taxon>Streptophyta</taxon>
        <taxon>Embryophyta</taxon>
        <taxon>Tracheophyta</taxon>
        <taxon>Spermatophyta</taxon>
        <taxon>Magnoliopsida</taxon>
        <taxon>eudicotyledons</taxon>
        <taxon>Gunneridae</taxon>
        <taxon>Pentapetalae</taxon>
        <taxon>rosids</taxon>
        <taxon>fabids</taxon>
        <taxon>Malpighiales</taxon>
        <taxon>Rhizophoraceae</taxon>
        <taxon>Rhizophora</taxon>
    </lineage>
</organism>
<evidence type="ECO:0000313" key="1">
    <source>
        <dbReference type="EMBL" id="MBX43786.1"/>
    </source>
</evidence>
<protein>
    <submittedName>
        <fullName evidence="1">Uncharacterized protein</fullName>
    </submittedName>
</protein>